<evidence type="ECO:0000313" key="1">
    <source>
        <dbReference type="EMBL" id="GAA2027562.1"/>
    </source>
</evidence>
<dbReference type="Proteomes" id="UP001501196">
    <property type="component" value="Unassembled WGS sequence"/>
</dbReference>
<protein>
    <submittedName>
        <fullName evidence="1">Uncharacterized protein</fullName>
    </submittedName>
</protein>
<gene>
    <name evidence="1" type="ORF">GCM10009819_08770</name>
</gene>
<organism evidence="1 2">
    <name type="scientific">Agromyces tropicus</name>
    <dbReference type="NCBI Taxonomy" id="555371"/>
    <lineage>
        <taxon>Bacteria</taxon>
        <taxon>Bacillati</taxon>
        <taxon>Actinomycetota</taxon>
        <taxon>Actinomycetes</taxon>
        <taxon>Micrococcales</taxon>
        <taxon>Microbacteriaceae</taxon>
        <taxon>Agromyces</taxon>
    </lineage>
</organism>
<dbReference type="EMBL" id="BAAAPW010000001">
    <property type="protein sequence ID" value="GAA2027562.1"/>
    <property type="molecule type" value="Genomic_DNA"/>
</dbReference>
<evidence type="ECO:0000313" key="2">
    <source>
        <dbReference type="Proteomes" id="UP001501196"/>
    </source>
</evidence>
<accession>A0ABP5FIT7</accession>
<name>A0ABP5FIT7_9MICO</name>
<comment type="caution">
    <text evidence="1">The sequence shown here is derived from an EMBL/GenBank/DDBJ whole genome shotgun (WGS) entry which is preliminary data.</text>
</comment>
<sequence length="194" mass="20344">MSTMRLTIRALTVGEEASARSDLARVADEQGVGAAATEAIARLTAAGGGFVCDEVGKMADSLLDLDVTDVLAHAWDRAKAIDEARATSRVEPGTETIVPLATHTATAKYEPRVDVVIDEVPITSVDLEAKLELTLRGALLAFRGGELASVRSGDLEVTGTLSCEGVRIGRRTTTLDLPMLMRMTPKLEPAGAGG</sequence>
<reference evidence="2" key="1">
    <citation type="journal article" date="2019" name="Int. J. Syst. Evol. Microbiol.">
        <title>The Global Catalogue of Microorganisms (GCM) 10K type strain sequencing project: providing services to taxonomists for standard genome sequencing and annotation.</title>
        <authorList>
            <consortium name="The Broad Institute Genomics Platform"/>
            <consortium name="The Broad Institute Genome Sequencing Center for Infectious Disease"/>
            <person name="Wu L."/>
            <person name="Ma J."/>
        </authorList>
    </citation>
    <scope>NUCLEOTIDE SEQUENCE [LARGE SCALE GENOMIC DNA]</scope>
    <source>
        <strain evidence="2">JCM 15672</strain>
    </source>
</reference>
<dbReference type="RefSeq" id="WP_344369739.1">
    <property type="nucleotide sequence ID" value="NZ_BAAAPW010000001.1"/>
</dbReference>
<keyword evidence="2" id="KW-1185">Reference proteome</keyword>
<proteinExistence type="predicted"/>